<dbReference type="GO" id="GO:0005634">
    <property type="term" value="C:nucleus"/>
    <property type="evidence" value="ECO:0007669"/>
    <property type="project" value="TreeGrafter"/>
</dbReference>
<dbReference type="KEGG" id="pco:PHACADRAFT_95303"/>
<dbReference type="PANTHER" id="PTHR14614:SF162">
    <property type="entry name" value="EXPRESSED PROTEIN"/>
    <property type="match status" value="1"/>
</dbReference>
<dbReference type="GO" id="GO:0008757">
    <property type="term" value="F:S-adenosylmethionine-dependent methyltransferase activity"/>
    <property type="evidence" value="ECO:0007669"/>
    <property type="project" value="UniProtKB-ARBA"/>
</dbReference>
<organism evidence="1 2">
    <name type="scientific">Phanerochaete carnosa (strain HHB-10118-sp)</name>
    <name type="common">White-rot fungus</name>
    <name type="synonym">Peniophora carnosa</name>
    <dbReference type="NCBI Taxonomy" id="650164"/>
    <lineage>
        <taxon>Eukaryota</taxon>
        <taxon>Fungi</taxon>
        <taxon>Dikarya</taxon>
        <taxon>Basidiomycota</taxon>
        <taxon>Agaricomycotina</taxon>
        <taxon>Agaricomycetes</taxon>
        <taxon>Polyporales</taxon>
        <taxon>Phanerochaetaceae</taxon>
        <taxon>Phanerochaete</taxon>
    </lineage>
</organism>
<evidence type="ECO:0000313" key="1">
    <source>
        <dbReference type="EMBL" id="EKM55540.1"/>
    </source>
</evidence>
<evidence type="ECO:0000313" key="2">
    <source>
        <dbReference type="Proteomes" id="UP000008370"/>
    </source>
</evidence>
<dbReference type="InParanoid" id="K5W8L7"/>
<sequence length="274" mass="30067">MADNVAQPLPAHKTKHLAVLEYLFKNSVFRLAQLDDGNTNGTALWMGAQVLSAWLSCLLDNKYRARQTLSPKRPTVLELGSGIGLSALVASSFGWNVLATDLPDVIDSVLAENISKNVGDLPPESGTIELRALDWAVSPSEWTWADNAIIASADRPPCSLAPPFDLIITADTVYSPHLVDPLLRTLDHIYTVSTTLANSGKVHRPSLYVCVERRDPMLVDDFLAKASKIFTVSRIPPRKVADAMEKSGILWCKEDWDGMEIWSFAKARKAGEVV</sequence>
<dbReference type="InterPro" id="IPR029063">
    <property type="entry name" value="SAM-dependent_MTases_sf"/>
</dbReference>
<gene>
    <name evidence="1" type="ORF">PHACADRAFT_95303</name>
</gene>
<keyword evidence="2" id="KW-1185">Reference proteome</keyword>
<protein>
    <submittedName>
        <fullName evidence="1">Uncharacterized protein</fullName>
    </submittedName>
</protein>
<dbReference type="STRING" id="650164.K5W8L7"/>
<dbReference type="CDD" id="cd02440">
    <property type="entry name" value="AdoMet_MTases"/>
    <property type="match status" value="1"/>
</dbReference>
<dbReference type="RefSeq" id="XP_007395863.1">
    <property type="nucleotide sequence ID" value="XM_007395801.1"/>
</dbReference>
<dbReference type="Pfam" id="PF10294">
    <property type="entry name" value="Methyltransf_16"/>
    <property type="match status" value="1"/>
</dbReference>
<dbReference type="AlphaFoldDB" id="K5W8L7"/>
<dbReference type="EMBL" id="JH930472">
    <property type="protein sequence ID" value="EKM55540.1"/>
    <property type="molecule type" value="Genomic_DNA"/>
</dbReference>
<dbReference type="InterPro" id="IPR019410">
    <property type="entry name" value="Methyltransf_16"/>
</dbReference>
<proteinExistence type="predicted"/>
<dbReference type="PANTHER" id="PTHR14614">
    <property type="entry name" value="HEPATOCELLULAR CARCINOMA-ASSOCIATED ANTIGEN"/>
    <property type="match status" value="1"/>
</dbReference>
<dbReference type="SUPFAM" id="SSF53335">
    <property type="entry name" value="S-adenosyl-L-methionine-dependent methyltransferases"/>
    <property type="match status" value="1"/>
</dbReference>
<dbReference type="GO" id="GO:0005737">
    <property type="term" value="C:cytoplasm"/>
    <property type="evidence" value="ECO:0007669"/>
    <property type="project" value="TreeGrafter"/>
</dbReference>
<dbReference type="Proteomes" id="UP000008370">
    <property type="component" value="Unassembled WGS sequence"/>
</dbReference>
<accession>K5W8L7</accession>
<dbReference type="Gene3D" id="3.40.50.150">
    <property type="entry name" value="Vaccinia Virus protein VP39"/>
    <property type="match status" value="1"/>
</dbReference>
<dbReference type="GeneID" id="18920887"/>
<dbReference type="OrthoDB" id="194386at2759"/>
<name>K5W8L7_PHACS</name>
<dbReference type="HOGENOM" id="CLU_089365_0_0_1"/>
<reference evidence="1 2" key="1">
    <citation type="journal article" date="2012" name="BMC Genomics">
        <title>Comparative genomics of the white-rot fungi, Phanerochaete carnosa and P. chrysosporium, to elucidate the genetic basis of the distinct wood types they colonize.</title>
        <authorList>
            <person name="Suzuki H."/>
            <person name="MacDonald J."/>
            <person name="Syed K."/>
            <person name="Salamov A."/>
            <person name="Hori C."/>
            <person name="Aerts A."/>
            <person name="Henrissat B."/>
            <person name="Wiebenga A."/>
            <person name="vanKuyk P.A."/>
            <person name="Barry K."/>
            <person name="Lindquist E."/>
            <person name="LaButti K."/>
            <person name="Lapidus A."/>
            <person name="Lucas S."/>
            <person name="Coutinho P."/>
            <person name="Gong Y."/>
            <person name="Samejima M."/>
            <person name="Mahadevan R."/>
            <person name="Abou-Zaid M."/>
            <person name="de Vries R.P."/>
            <person name="Igarashi K."/>
            <person name="Yadav J.S."/>
            <person name="Grigoriev I.V."/>
            <person name="Master E.R."/>
        </authorList>
    </citation>
    <scope>NUCLEOTIDE SEQUENCE [LARGE SCALE GENOMIC DNA]</scope>
    <source>
        <strain evidence="1 2">HHB-10118-sp</strain>
    </source>
</reference>